<dbReference type="InterPro" id="IPR051316">
    <property type="entry name" value="Zinc-reg_GTPase_activator"/>
</dbReference>
<keyword evidence="3" id="KW-0143">Chaperone</keyword>
<dbReference type="CDD" id="cd03112">
    <property type="entry name" value="CobW-like"/>
    <property type="match status" value="1"/>
</dbReference>
<dbReference type="STRING" id="1120955.SAMN03080610_03407"/>
<dbReference type="EMBL" id="FMVW01000010">
    <property type="protein sequence ID" value="SCZ45377.1"/>
    <property type="molecule type" value="Genomic_DNA"/>
</dbReference>
<dbReference type="InterPro" id="IPR003495">
    <property type="entry name" value="CobW/HypB/UreG_nucleotide-bd"/>
</dbReference>
<dbReference type="Pfam" id="PF07683">
    <property type="entry name" value="CobW_C"/>
    <property type="match status" value="1"/>
</dbReference>
<comment type="catalytic activity">
    <reaction evidence="6">
        <text>GTP + H2O = GDP + phosphate + H(+)</text>
        <dbReference type="Rhea" id="RHEA:19669"/>
        <dbReference type="ChEBI" id="CHEBI:15377"/>
        <dbReference type="ChEBI" id="CHEBI:15378"/>
        <dbReference type="ChEBI" id="CHEBI:37565"/>
        <dbReference type="ChEBI" id="CHEBI:43474"/>
        <dbReference type="ChEBI" id="CHEBI:58189"/>
    </reaction>
    <physiologicalReaction direction="left-to-right" evidence="6">
        <dbReference type="Rhea" id="RHEA:19670"/>
    </physiologicalReaction>
</comment>
<comment type="function">
    <text evidence="5">Zinc chaperone that directly transfers zinc cofactor to target proteins, thereby activating them. Zinc is transferred from the CXCC motif in the GTPase domain to the zinc binding site in target proteins in a process requiring GTP hydrolysis.</text>
</comment>
<dbReference type="SUPFAM" id="SSF90002">
    <property type="entry name" value="Hypothetical protein YjiA, C-terminal domain"/>
    <property type="match status" value="1"/>
</dbReference>
<dbReference type="GO" id="GO:0005737">
    <property type="term" value="C:cytoplasm"/>
    <property type="evidence" value="ECO:0007669"/>
    <property type="project" value="TreeGrafter"/>
</dbReference>
<keyword evidence="1" id="KW-0547">Nucleotide-binding</keyword>
<dbReference type="Gene3D" id="3.30.1220.10">
    <property type="entry name" value="CobW-like, C-terminal domain"/>
    <property type="match status" value="1"/>
</dbReference>
<dbReference type="SUPFAM" id="SSF52540">
    <property type="entry name" value="P-loop containing nucleoside triphosphate hydrolases"/>
    <property type="match status" value="1"/>
</dbReference>
<dbReference type="NCBIfam" id="TIGR02475">
    <property type="entry name" value="CobW"/>
    <property type="match status" value="1"/>
</dbReference>
<dbReference type="PANTHER" id="PTHR13748:SF62">
    <property type="entry name" value="COBW DOMAIN-CONTAINING PROTEIN"/>
    <property type="match status" value="1"/>
</dbReference>
<dbReference type="Pfam" id="PF02492">
    <property type="entry name" value="cobW"/>
    <property type="match status" value="1"/>
</dbReference>
<evidence type="ECO:0000256" key="5">
    <source>
        <dbReference type="ARBA" id="ARBA00045658"/>
    </source>
</evidence>
<dbReference type="PANTHER" id="PTHR13748">
    <property type="entry name" value="COBW-RELATED"/>
    <property type="match status" value="1"/>
</dbReference>
<sequence length="344" mass="36426">MTNASERIPATIITGFLGAGKTTIIRHILENANGRKIALIVNEFGDTGFDGGLLSDCGSPACGEEDIVELSNGCICCTVADDFLPAMESLLARGEAPDHIVIETSGLALPQPLVKAFAWPAVRDRVTVDGVVTVVDAEAVAAGRMASDEAKLAAQREADQSLDHDDPIEELFEDQLRCADLIILSKSDLVDEAGMLRVEKRVGEDKRVAASLIRATHGIVPPEVLLGVGAGAEDDSETRLSHHEMEGEEHEHDDFDSFSIAITAPDKAAAEARIAKALAMPGVLRIKGRLAIDGKKVPLIVQAVGQRLESWFDRGNGETSGEPKLVVIGLSDVDRAAVTEALGG</sequence>
<dbReference type="AlphaFoldDB" id="A0A1G5P735"/>
<evidence type="ECO:0000256" key="7">
    <source>
        <dbReference type="SAM" id="MobiDB-lite"/>
    </source>
</evidence>
<evidence type="ECO:0000256" key="1">
    <source>
        <dbReference type="ARBA" id="ARBA00022741"/>
    </source>
</evidence>
<evidence type="ECO:0000256" key="2">
    <source>
        <dbReference type="ARBA" id="ARBA00022801"/>
    </source>
</evidence>
<evidence type="ECO:0000313" key="11">
    <source>
        <dbReference type="Proteomes" id="UP000199347"/>
    </source>
</evidence>
<evidence type="ECO:0000256" key="3">
    <source>
        <dbReference type="ARBA" id="ARBA00023186"/>
    </source>
</evidence>
<proteinExistence type="inferred from homology"/>
<evidence type="ECO:0000256" key="4">
    <source>
        <dbReference type="ARBA" id="ARBA00034320"/>
    </source>
</evidence>
<dbReference type="Proteomes" id="UP000199347">
    <property type="component" value="Unassembled WGS sequence"/>
</dbReference>
<dbReference type="InterPro" id="IPR012824">
    <property type="entry name" value="CobW"/>
</dbReference>
<dbReference type="InterPro" id="IPR011629">
    <property type="entry name" value="CobW-like_C"/>
</dbReference>
<comment type="similarity">
    <text evidence="4">Belongs to the SIMIBI class G3E GTPase family. ZNG1 subfamily.</text>
</comment>
<protein>
    <submittedName>
        <fullName evidence="10">Cobalamin biosynthesis protein CobW</fullName>
    </submittedName>
</protein>
<dbReference type="RefSeq" id="WP_092816094.1">
    <property type="nucleotide sequence ID" value="NZ_FMVW01000010.1"/>
</dbReference>
<dbReference type="GO" id="GO:0000166">
    <property type="term" value="F:nucleotide binding"/>
    <property type="evidence" value="ECO:0007669"/>
    <property type="project" value="UniProtKB-KW"/>
</dbReference>
<feature type="region of interest" description="Disordered" evidence="7">
    <location>
        <begin position="233"/>
        <end position="253"/>
    </location>
</feature>
<dbReference type="Gene3D" id="3.40.50.300">
    <property type="entry name" value="P-loop containing nucleotide triphosphate hydrolases"/>
    <property type="match status" value="1"/>
</dbReference>
<feature type="compositionally biased region" description="Basic and acidic residues" evidence="7">
    <location>
        <begin position="237"/>
        <end position="253"/>
    </location>
</feature>
<keyword evidence="11" id="KW-1185">Reference proteome</keyword>
<accession>A0A1G5P735</accession>
<dbReference type="OrthoDB" id="9808822at2"/>
<dbReference type="GO" id="GO:0016787">
    <property type="term" value="F:hydrolase activity"/>
    <property type="evidence" value="ECO:0007669"/>
    <property type="project" value="UniProtKB-KW"/>
</dbReference>
<dbReference type="GO" id="GO:0009236">
    <property type="term" value="P:cobalamin biosynthetic process"/>
    <property type="evidence" value="ECO:0007669"/>
    <property type="project" value="InterPro"/>
</dbReference>
<feature type="domain" description="CobW C-terminal" evidence="9">
    <location>
        <begin position="266"/>
        <end position="342"/>
    </location>
</feature>
<evidence type="ECO:0000256" key="6">
    <source>
        <dbReference type="ARBA" id="ARBA00049117"/>
    </source>
</evidence>
<name>A0A1G5P735_AFIMA</name>
<dbReference type="InterPro" id="IPR027417">
    <property type="entry name" value="P-loop_NTPase"/>
</dbReference>
<gene>
    <name evidence="10" type="ORF">SAMN03080610_03407</name>
</gene>
<feature type="domain" description="CobW/HypB/UreG nucleotide-binding" evidence="8">
    <location>
        <begin position="9"/>
        <end position="205"/>
    </location>
</feature>
<evidence type="ECO:0000259" key="8">
    <source>
        <dbReference type="Pfam" id="PF02492"/>
    </source>
</evidence>
<dbReference type="InterPro" id="IPR036627">
    <property type="entry name" value="CobW-likC_sf"/>
</dbReference>
<evidence type="ECO:0000259" key="9">
    <source>
        <dbReference type="Pfam" id="PF07683"/>
    </source>
</evidence>
<organism evidence="10 11">
    <name type="scientific">Afifella marina DSM 2698</name>
    <dbReference type="NCBI Taxonomy" id="1120955"/>
    <lineage>
        <taxon>Bacteria</taxon>
        <taxon>Pseudomonadati</taxon>
        <taxon>Pseudomonadota</taxon>
        <taxon>Alphaproteobacteria</taxon>
        <taxon>Hyphomicrobiales</taxon>
        <taxon>Afifellaceae</taxon>
        <taxon>Afifella</taxon>
    </lineage>
</organism>
<keyword evidence="2" id="KW-0378">Hydrolase</keyword>
<reference evidence="10 11" key="1">
    <citation type="submission" date="2016-10" db="EMBL/GenBank/DDBJ databases">
        <authorList>
            <person name="de Groot N.N."/>
        </authorList>
    </citation>
    <scope>NUCLEOTIDE SEQUENCE [LARGE SCALE GENOMIC DNA]</scope>
    <source>
        <strain evidence="10 11">DSM 2698</strain>
    </source>
</reference>
<evidence type="ECO:0000313" key="10">
    <source>
        <dbReference type="EMBL" id="SCZ45377.1"/>
    </source>
</evidence>